<comment type="caution">
    <text evidence="3">The sequence shown here is derived from an EMBL/GenBank/DDBJ whole genome shotgun (WGS) entry which is preliminary data.</text>
</comment>
<evidence type="ECO:0000313" key="4">
    <source>
        <dbReference type="Proteomes" id="UP000175744"/>
    </source>
</evidence>
<evidence type="ECO:0000256" key="1">
    <source>
        <dbReference type="ARBA" id="ARBA00022741"/>
    </source>
</evidence>
<keyword evidence="4" id="KW-1185">Reference proteome</keyword>
<feature type="domain" description="HD/PDEase" evidence="2">
    <location>
        <begin position="55"/>
        <end position="191"/>
    </location>
</feature>
<dbReference type="InterPro" id="IPR050124">
    <property type="entry name" value="tRNA_CCA-adding_enzyme"/>
</dbReference>
<dbReference type="EMBL" id="LZFO01000010">
    <property type="protein sequence ID" value="OFI06609.1"/>
    <property type="molecule type" value="Genomic_DNA"/>
</dbReference>
<reference evidence="3 4" key="1">
    <citation type="submission" date="2016-06" db="EMBL/GenBank/DDBJ databases">
        <title>Genome sequence of Clostridium acetireducens DSM 10703.</title>
        <authorList>
            <person name="Poehlein A."/>
            <person name="Fluechter S."/>
            <person name="Duerre P."/>
            <person name="Daniel R."/>
        </authorList>
    </citation>
    <scope>NUCLEOTIDE SEQUENCE [LARGE SCALE GENOMIC DNA]</scope>
    <source>
        <strain evidence="3 4">DSM 10703</strain>
    </source>
</reference>
<dbReference type="GO" id="GO:0000166">
    <property type="term" value="F:nucleotide binding"/>
    <property type="evidence" value="ECO:0007669"/>
    <property type="project" value="UniProtKB-KW"/>
</dbReference>
<protein>
    <submittedName>
        <fullName evidence="3">Multifunctional CCA protein</fullName>
        <ecNumber evidence="3">2.7.7.72</ecNumber>
    </submittedName>
</protein>
<organism evidence="3 4">
    <name type="scientific">Clostridium acetireducens DSM 10703</name>
    <dbReference type="NCBI Taxonomy" id="1121290"/>
    <lineage>
        <taxon>Bacteria</taxon>
        <taxon>Bacillati</taxon>
        <taxon>Bacillota</taxon>
        <taxon>Clostridia</taxon>
        <taxon>Eubacteriales</taxon>
        <taxon>Clostridiaceae</taxon>
        <taxon>Clostridium</taxon>
    </lineage>
</organism>
<sequence length="209" mass="24473">MDKKHIFKEFQIHLMNDSIPSNYFNNNLKNEYFNFNPFNMLKKLTDVPQSPKFHPEGSVWNHTMLVIDTAATYKNFSKNPIVFMWAALLHDIGKADTTKILKKGKITSYDHDKLGQILSKKFLKELTDDTKIIDEVSLLIKWHMQPLFVVKDLPFKDIESMKSEVSIDEIALLSLCDRLGRGNMSYEKIEEEKQNIKYFLQKCSKVYTN</sequence>
<dbReference type="GO" id="GO:0004810">
    <property type="term" value="F:CCA tRNA nucleotidyltransferase activity"/>
    <property type="evidence" value="ECO:0007669"/>
    <property type="project" value="UniProtKB-EC"/>
</dbReference>
<dbReference type="PANTHER" id="PTHR47545">
    <property type="entry name" value="MULTIFUNCTIONAL CCA PROTEIN"/>
    <property type="match status" value="1"/>
</dbReference>
<dbReference type="PATRIC" id="fig|1121290.3.peg.955"/>
<dbReference type="InterPro" id="IPR006675">
    <property type="entry name" value="HDIG_dom"/>
</dbReference>
<evidence type="ECO:0000313" key="3">
    <source>
        <dbReference type="EMBL" id="OFI06609.1"/>
    </source>
</evidence>
<dbReference type="SMART" id="SM00471">
    <property type="entry name" value="HDc"/>
    <property type="match status" value="1"/>
</dbReference>
<dbReference type="Proteomes" id="UP000175744">
    <property type="component" value="Unassembled WGS sequence"/>
</dbReference>
<dbReference type="PANTHER" id="PTHR47545:SF2">
    <property type="entry name" value="CC-ADDING TRNA NUCLEOTIDYLTRANSFERASE"/>
    <property type="match status" value="1"/>
</dbReference>
<name>A0A1E8F0F3_9CLOT</name>
<dbReference type="AlphaFoldDB" id="A0A1E8F0F3"/>
<evidence type="ECO:0000259" key="2">
    <source>
        <dbReference type="SMART" id="SM00471"/>
    </source>
</evidence>
<dbReference type="RefSeq" id="WP_070109893.1">
    <property type="nucleotide sequence ID" value="NZ_LZFO01000010.1"/>
</dbReference>
<dbReference type="SUPFAM" id="SSF109604">
    <property type="entry name" value="HD-domain/PDEase-like"/>
    <property type="match status" value="1"/>
</dbReference>
<dbReference type="InterPro" id="IPR003607">
    <property type="entry name" value="HD/PDEase_dom"/>
</dbReference>
<dbReference type="STRING" id="1121290.CLAOCE_09510"/>
<dbReference type="CDD" id="cd00077">
    <property type="entry name" value="HDc"/>
    <property type="match status" value="1"/>
</dbReference>
<dbReference type="OrthoDB" id="9805698at2"/>
<accession>A0A1E8F0F3</accession>
<dbReference type="InterPro" id="IPR006674">
    <property type="entry name" value="HD_domain"/>
</dbReference>
<proteinExistence type="predicted"/>
<dbReference type="Gene3D" id="1.10.3090.10">
    <property type="entry name" value="cca-adding enzyme, domain 2"/>
    <property type="match status" value="1"/>
</dbReference>
<gene>
    <name evidence="3" type="primary">cca_1</name>
    <name evidence="3" type="ORF">CLOACE_09510</name>
</gene>
<dbReference type="Pfam" id="PF01966">
    <property type="entry name" value="HD"/>
    <property type="match status" value="1"/>
</dbReference>
<dbReference type="NCBIfam" id="TIGR00277">
    <property type="entry name" value="HDIG"/>
    <property type="match status" value="1"/>
</dbReference>
<dbReference type="EC" id="2.7.7.72" evidence="3"/>
<keyword evidence="3" id="KW-0808">Transferase</keyword>
<keyword evidence="1" id="KW-0547">Nucleotide-binding</keyword>
<keyword evidence="3" id="KW-0548">Nucleotidyltransferase</keyword>